<dbReference type="EMBL" id="JAJAQI010000047">
    <property type="protein sequence ID" value="MCB4824611.1"/>
    <property type="molecule type" value="Genomic_DNA"/>
</dbReference>
<dbReference type="RefSeq" id="WP_226612636.1">
    <property type="nucleotide sequence ID" value="NZ_JAJAQI010000047.1"/>
</dbReference>
<protein>
    <submittedName>
        <fullName evidence="1">Uncharacterized protein</fullName>
    </submittedName>
</protein>
<dbReference type="AlphaFoldDB" id="A0A9X1II63"/>
<evidence type="ECO:0000313" key="2">
    <source>
        <dbReference type="Proteomes" id="UP001139311"/>
    </source>
</evidence>
<accession>A0A9X1II63</accession>
<keyword evidence="2" id="KW-1185">Reference proteome</keyword>
<reference evidence="1" key="1">
    <citation type="submission" date="2021-10" db="EMBL/GenBank/DDBJ databases">
        <title>Roseicella aerolatum sp. nov., isolated from aerosols of e-waste dismantling site.</title>
        <authorList>
            <person name="Qin T."/>
        </authorList>
    </citation>
    <scope>NUCLEOTIDE SEQUENCE</scope>
    <source>
        <strain evidence="1">GB24</strain>
    </source>
</reference>
<sequence>MNLQDSRPSRIARGGKAIYGAPLGILMLEARFPRIPGDMGNAGTWPFPVLYRVVRGASPERVVLQGARGLLPDFIAAAQDLVALVLLCHLLLGRIRCFCRQQGQRGRRWTRPTVRRRRMLAIECGTWRSGRTGTARLEAFG</sequence>
<gene>
    <name evidence="1" type="ORF">LHA35_23055</name>
</gene>
<proteinExistence type="predicted"/>
<dbReference type="Proteomes" id="UP001139311">
    <property type="component" value="Unassembled WGS sequence"/>
</dbReference>
<name>A0A9X1II63_9PROT</name>
<evidence type="ECO:0000313" key="1">
    <source>
        <dbReference type="EMBL" id="MCB4824611.1"/>
    </source>
</evidence>
<organism evidence="1 2">
    <name type="scientific">Roseicella aerolata</name>
    <dbReference type="NCBI Taxonomy" id="2883479"/>
    <lineage>
        <taxon>Bacteria</taxon>
        <taxon>Pseudomonadati</taxon>
        <taxon>Pseudomonadota</taxon>
        <taxon>Alphaproteobacteria</taxon>
        <taxon>Acetobacterales</taxon>
        <taxon>Roseomonadaceae</taxon>
        <taxon>Roseicella</taxon>
    </lineage>
</organism>
<comment type="caution">
    <text evidence="1">The sequence shown here is derived from an EMBL/GenBank/DDBJ whole genome shotgun (WGS) entry which is preliminary data.</text>
</comment>